<dbReference type="OrthoDB" id="2356263at2"/>
<evidence type="ECO:0000313" key="4">
    <source>
        <dbReference type="EMBL" id="GLW53912.1"/>
    </source>
</evidence>
<accession>A0A9W6PFF7</accession>
<sequence length="227" mass="23188">MGNREDLLASASRCLQEKGYGRTTARDIASGAGVSLAAIGYHYGSKDALLVEALVEAMGSWGDTIGEALAAAAEVDDPQERFVRAWDAVRDSFAERRGLWTVQFEILGQLDSLPGLAERLAEAQKAGRLGLAALFHGKAEEEDTPEDLARGVFYQSLLLGQAAQWLIKPELAPSGEEYLRGLSLVCGDVLGGVPVGASSGAAVGAAGGAAGGASVGASGRASGGAKG</sequence>
<dbReference type="GO" id="GO:0000976">
    <property type="term" value="F:transcription cis-regulatory region binding"/>
    <property type="evidence" value="ECO:0007669"/>
    <property type="project" value="TreeGrafter"/>
</dbReference>
<dbReference type="SUPFAM" id="SSF46689">
    <property type="entry name" value="Homeodomain-like"/>
    <property type="match status" value="1"/>
</dbReference>
<name>A0A9W6PFF7_9ACTN</name>
<organism evidence="4 5">
    <name type="scientific">Kitasatospora phosalacinea</name>
    <dbReference type="NCBI Taxonomy" id="2065"/>
    <lineage>
        <taxon>Bacteria</taxon>
        <taxon>Bacillati</taxon>
        <taxon>Actinomycetota</taxon>
        <taxon>Actinomycetes</taxon>
        <taxon>Kitasatosporales</taxon>
        <taxon>Streptomycetaceae</taxon>
        <taxon>Kitasatospora</taxon>
    </lineage>
</organism>
<dbReference type="RefSeq" id="WP_063737492.1">
    <property type="nucleotide sequence ID" value="NZ_BSRX01000009.1"/>
</dbReference>
<dbReference type="PROSITE" id="PS50977">
    <property type="entry name" value="HTH_TETR_2"/>
    <property type="match status" value="1"/>
</dbReference>
<comment type="caution">
    <text evidence="4">The sequence shown here is derived from an EMBL/GenBank/DDBJ whole genome shotgun (WGS) entry which is preliminary data.</text>
</comment>
<dbReference type="AlphaFoldDB" id="A0A9W6PFF7"/>
<dbReference type="Proteomes" id="UP001165143">
    <property type="component" value="Unassembled WGS sequence"/>
</dbReference>
<reference evidence="4" key="1">
    <citation type="submission" date="2023-02" db="EMBL/GenBank/DDBJ databases">
        <title>Kitasatospora phosalacinea NBRC 14362.</title>
        <authorList>
            <person name="Ichikawa N."/>
            <person name="Sato H."/>
            <person name="Tonouchi N."/>
        </authorList>
    </citation>
    <scope>NUCLEOTIDE SEQUENCE</scope>
    <source>
        <strain evidence="4">NBRC 14362</strain>
    </source>
</reference>
<proteinExistence type="predicted"/>
<dbReference type="InterPro" id="IPR050109">
    <property type="entry name" value="HTH-type_TetR-like_transc_reg"/>
</dbReference>
<dbReference type="Pfam" id="PF00440">
    <property type="entry name" value="TetR_N"/>
    <property type="match status" value="1"/>
</dbReference>
<keyword evidence="1 2" id="KW-0238">DNA-binding</keyword>
<feature type="DNA-binding region" description="H-T-H motif" evidence="2">
    <location>
        <begin position="24"/>
        <end position="43"/>
    </location>
</feature>
<gene>
    <name evidence="4" type="primary">acrR</name>
    <name evidence="4" type="ORF">Kpho01_19230</name>
</gene>
<dbReference type="PANTHER" id="PTHR30055:SF219">
    <property type="entry name" value="TRANSCRIPTIONAL REGULATORY PROTEIN"/>
    <property type="match status" value="1"/>
</dbReference>
<evidence type="ECO:0000259" key="3">
    <source>
        <dbReference type="PROSITE" id="PS50977"/>
    </source>
</evidence>
<dbReference type="PRINTS" id="PR00455">
    <property type="entry name" value="HTHTETR"/>
</dbReference>
<dbReference type="GO" id="GO:0003700">
    <property type="term" value="F:DNA-binding transcription factor activity"/>
    <property type="evidence" value="ECO:0007669"/>
    <property type="project" value="TreeGrafter"/>
</dbReference>
<feature type="domain" description="HTH tetR-type" evidence="3">
    <location>
        <begin position="1"/>
        <end position="61"/>
    </location>
</feature>
<dbReference type="InterPro" id="IPR001647">
    <property type="entry name" value="HTH_TetR"/>
</dbReference>
<dbReference type="PANTHER" id="PTHR30055">
    <property type="entry name" value="HTH-TYPE TRANSCRIPTIONAL REGULATOR RUTR"/>
    <property type="match status" value="1"/>
</dbReference>
<dbReference type="InterPro" id="IPR009057">
    <property type="entry name" value="Homeodomain-like_sf"/>
</dbReference>
<dbReference type="Gene3D" id="1.10.357.10">
    <property type="entry name" value="Tetracycline Repressor, domain 2"/>
    <property type="match status" value="1"/>
</dbReference>
<evidence type="ECO:0000313" key="5">
    <source>
        <dbReference type="Proteomes" id="UP001165143"/>
    </source>
</evidence>
<dbReference type="SUPFAM" id="SSF48498">
    <property type="entry name" value="Tetracyclin repressor-like, C-terminal domain"/>
    <property type="match status" value="1"/>
</dbReference>
<evidence type="ECO:0000256" key="2">
    <source>
        <dbReference type="PROSITE-ProRule" id="PRU00335"/>
    </source>
</evidence>
<dbReference type="EMBL" id="BSRX01000009">
    <property type="protein sequence ID" value="GLW53912.1"/>
    <property type="molecule type" value="Genomic_DNA"/>
</dbReference>
<evidence type="ECO:0000256" key="1">
    <source>
        <dbReference type="ARBA" id="ARBA00023125"/>
    </source>
</evidence>
<protein>
    <submittedName>
        <fullName evidence="4">TetR family transcriptional regulator</fullName>
    </submittedName>
</protein>
<dbReference type="InterPro" id="IPR036271">
    <property type="entry name" value="Tet_transcr_reg_TetR-rel_C_sf"/>
</dbReference>